<dbReference type="GO" id="GO:0043213">
    <property type="term" value="P:bacteriocin transport"/>
    <property type="evidence" value="ECO:0007669"/>
    <property type="project" value="InterPro"/>
</dbReference>
<proteinExistence type="predicted"/>
<organism evidence="1 2">
    <name type="scientific">Vibrio fortis</name>
    <dbReference type="NCBI Taxonomy" id="212667"/>
    <lineage>
        <taxon>Bacteria</taxon>
        <taxon>Pseudomonadati</taxon>
        <taxon>Pseudomonadota</taxon>
        <taxon>Gammaproteobacteria</taxon>
        <taxon>Vibrionales</taxon>
        <taxon>Vibrionaceae</taxon>
        <taxon>Vibrio</taxon>
    </lineage>
</organism>
<dbReference type="Pfam" id="PF06519">
    <property type="entry name" value="TolA"/>
    <property type="match status" value="1"/>
</dbReference>
<dbReference type="Gene3D" id="3.30.1150.10">
    <property type="match status" value="1"/>
</dbReference>
<dbReference type="SUPFAM" id="SSF74653">
    <property type="entry name" value="TolA/TonB C-terminal domain"/>
    <property type="match status" value="1"/>
</dbReference>
<dbReference type="Proteomes" id="UP000027219">
    <property type="component" value="Unassembled WGS sequence"/>
</dbReference>
<comment type="caution">
    <text evidence="1">The sequence shown here is derived from an EMBL/GenBank/DDBJ whole genome shotgun (WGS) entry which is preliminary data.</text>
</comment>
<keyword evidence="2" id="KW-1185">Reference proteome</keyword>
<protein>
    <recommendedName>
        <fullName evidence="3">Cell envelope integrity protein TolA</fullName>
    </recommendedName>
</protein>
<dbReference type="AlphaFoldDB" id="A0A066UKF8"/>
<sequence>MRVLFRFMNQFFLTPTTTRASMNNPFAKALLVLLSMITLYGCVNQTEKPRASELTKYGQVYAQLIQSRLDSPDAFQGKKCKLNIILTASGQIESVDSSGDENLCQASKNAISQIEAFPLPENKKTASELREIKLNINYM</sequence>
<evidence type="ECO:0000313" key="1">
    <source>
        <dbReference type="EMBL" id="KDN27550.1"/>
    </source>
</evidence>
<dbReference type="GO" id="GO:0016020">
    <property type="term" value="C:membrane"/>
    <property type="evidence" value="ECO:0007669"/>
    <property type="project" value="InterPro"/>
</dbReference>
<reference evidence="1 2" key="1">
    <citation type="submission" date="2014-02" db="EMBL/GenBank/DDBJ databases">
        <title>Vibrio fortis Dalian14 Genome Sequencing.</title>
        <authorList>
            <person name="Wang Y."/>
            <person name="Song L."/>
            <person name="Liu G."/>
            <person name="Ding J."/>
        </authorList>
    </citation>
    <scope>NUCLEOTIDE SEQUENCE [LARGE SCALE GENOMIC DNA]</scope>
    <source>
        <strain evidence="1 2">Dalian14</strain>
    </source>
</reference>
<dbReference type="EMBL" id="JFFR01000027">
    <property type="protein sequence ID" value="KDN27550.1"/>
    <property type="molecule type" value="Genomic_DNA"/>
</dbReference>
<evidence type="ECO:0008006" key="3">
    <source>
        <dbReference type="Google" id="ProtNLM"/>
    </source>
</evidence>
<dbReference type="GO" id="GO:0019534">
    <property type="term" value="F:toxin transmembrane transporter activity"/>
    <property type="evidence" value="ECO:0007669"/>
    <property type="project" value="InterPro"/>
</dbReference>
<evidence type="ECO:0000313" key="2">
    <source>
        <dbReference type="Proteomes" id="UP000027219"/>
    </source>
</evidence>
<name>A0A066UKF8_9VIBR</name>
<accession>A0A066UKF8</accession>
<dbReference type="STRING" id="212667.VFDL14_21400"/>
<gene>
    <name evidence="1" type="ORF">VFDL14_21400</name>
</gene>
<dbReference type="InterPro" id="IPR014161">
    <property type="entry name" value="Tol-Pal_TolA"/>
</dbReference>